<evidence type="ECO:0000256" key="4">
    <source>
        <dbReference type="PROSITE-ProRule" id="PRU00335"/>
    </source>
</evidence>
<dbReference type="SUPFAM" id="SSF46689">
    <property type="entry name" value="Homeodomain-like"/>
    <property type="match status" value="1"/>
</dbReference>
<keyword evidence="1" id="KW-0805">Transcription regulation</keyword>
<dbReference type="Pfam" id="PF00440">
    <property type="entry name" value="TetR_N"/>
    <property type="match status" value="1"/>
</dbReference>
<dbReference type="InterPro" id="IPR009057">
    <property type="entry name" value="Homeodomain-like_sf"/>
</dbReference>
<evidence type="ECO:0000259" key="5">
    <source>
        <dbReference type="PROSITE" id="PS50977"/>
    </source>
</evidence>
<evidence type="ECO:0000313" key="6">
    <source>
        <dbReference type="EMBL" id="MBB4291476.1"/>
    </source>
</evidence>
<dbReference type="GO" id="GO:0003677">
    <property type="term" value="F:DNA binding"/>
    <property type="evidence" value="ECO:0007669"/>
    <property type="project" value="UniProtKB-UniRule"/>
</dbReference>
<dbReference type="Gene3D" id="1.10.357.10">
    <property type="entry name" value="Tetracycline Repressor, domain 2"/>
    <property type="match status" value="1"/>
</dbReference>
<dbReference type="EMBL" id="JACIGO010000003">
    <property type="protein sequence ID" value="MBB4291476.1"/>
    <property type="molecule type" value="Genomic_DNA"/>
</dbReference>
<evidence type="ECO:0000256" key="3">
    <source>
        <dbReference type="ARBA" id="ARBA00023163"/>
    </source>
</evidence>
<proteinExistence type="predicted"/>
<comment type="caution">
    <text evidence="6">The sequence shown here is derived from an EMBL/GenBank/DDBJ whole genome shotgun (WGS) entry which is preliminary data.</text>
</comment>
<feature type="DNA-binding region" description="H-T-H motif" evidence="4">
    <location>
        <begin position="29"/>
        <end position="48"/>
    </location>
</feature>
<dbReference type="PROSITE" id="PS50977">
    <property type="entry name" value="HTH_TETR_2"/>
    <property type="match status" value="1"/>
</dbReference>
<dbReference type="SUPFAM" id="SSF48498">
    <property type="entry name" value="Tetracyclin repressor-like, C-terminal domain"/>
    <property type="match status" value="1"/>
</dbReference>
<protein>
    <submittedName>
        <fullName evidence="6">AcrR family transcriptional regulator</fullName>
    </submittedName>
</protein>
<dbReference type="InterPro" id="IPR001647">
    <property type="entry name" value="HTH_TetR"/>
</dbReference>
<feature type="domain" description="HTH tetR-type" evidence="5">
    <location>
        <begin position="6"/>
        <end position="66"/>
    </location>
</feature>
<dbReference type="AlphaFoldDB" id="A0AAE2SX70"/>
<dbReference type="PANTHER" id="PTHR47506:SF1">
    <property type="entry name" value="HTH-TYPE TRANSCRIPTIONAL REGULATOR YJDC"/>
    <property type="match status" value="1"/>
</dbReference>
<sequence length="193" mass="21595">MARPREFDESEVLEKAMLVFWQKGYEGASIYDLMTATGLTKSSIYKAFNSKEGLFWKANERYKKDHLGFIEEALVLSKPRDIAEAMLRGEADMHTNPEHPPGCFETNGALACSEESVDVQRALVDSRFGFQKRLAKAFRNTSENGPMLPNASPEEAASFVFTLIQGMAVQAKAGLSRAELQKFVTLTMMAWPE</sequence>
<reference evidence="6 7" key="1">
    <citation type="submission" date="2020-08" db="EMBL/GenBank/DDBJ databases">
        <title>Genomic Encyclopedia of Type Strains, Phase IV (KMG-V): Genome sequencing to study the core and pangenomes of soil and plant-associated prokaryotes.</title>
        <authorList>
            <person name="Whitman W."/>
        </authorList>
    </citation>
    <scope>NUCLEOTIDE SEQUENCE [LARGE SCALE GENOMIC DNA]</scope>
    <source>
        <strain evidence="6 7">SEMIA 415</strain>
    </source>
</reference>
<name>A0AAE2SX70_RHILE</name>
<keyword evidence="3" id="KW-0804">Transcription</keyword>
<evidence type="ECO:0000313" key="7">
    <source>
        <dbReference type="Proteomes" id="UP000538507"/>
    </source>
</evidence>
<evidence type="ECO:0000256" key="1">
    <source>
        <dbReference type="ARBA" id="ARBA00023015"/>
    </source>
</evidence>
<dbReference type="Proteomes" id="UP000538507">
    <property type="component" value="Unassembled WGS sequence"/>
</dbReference>
<gene>
    <name evidence="6" type="ORF">GGE16_003535</name>
</gene>
<dbReference type="InterPro" id="IPR036271">
    <property type="entry name" value="Tet_transcr_reg_TetR-rel_C_sf"/>
</dbReference>
<dbReference type="RefSeq" id="WP_183608285.1">
    <property type="nucleotide sequence ID" value="NZ_JACHAZ010000001.1"/>
</dbReference>
<dbReference type="PRINTS" id="PR00455">
    <property type="entry name" value="HTHTETR"/>
</dbReference>
<accession>A0AAE2SX70</accession>
<keyword evidence="2 4" id="KW-0238">DNA-binding</keyword>
<dbReference type="Gene3D" id="1.10.10.60">
    <property type="entry name" value="Homeodomain-like"/>
    <property type="match status" value="1"/>
</dbReference>
<organism evidence="6 7">
    <name type="scientific">Rhizobium leguminosarum</name>
    <dbReference type="NCBI Taxonomy" id="384"/>
    <lineage>
        <taxon>Bacteria</taxon>
        <taxon>Pseudomonadati</taxon>
        <taxon>Pseudomonadota</taxon>
        <taxon>Alphaproteobacteria</taxon>
        <taxon>Hyphomicrobiales</taxon>
        <taxon>Rhizobiaceae</taxon>
        <taxon>Rhizobium/Agrobacterium group</taxon>
        <taxon>Rhizobium</taxon>
    </lineage>
</organism>
<dbReference type="PANTHER" id="PTHR47506">
    <property type="entry name" value="TRANSCRIPTIONAL REGULATORY PROTEIN"/>
    <property type="match status" value="1"/>
</dbReference>
<evidence type="ECO:0000256" key="2">
    <source>
        <dbReference type="ARBA" id="ARBA00023125"/>
    </source>
</evidence>